<proteinExistence type="predicted"/>
<name>A0A6H1ZWX7_9ZZZZ</name>
<accession>A0A6H1ZWX7</accession>
<dbReference type="EMBL" id="MT144287">
    <property type="protein sequence ID" value="QJA51775.1"/>
    <property type="molecule type" value="Genomic_DNA"/>
</dbReference>
<gene>
    <name evidence="3" type="ORF">MM415A00210_0024</name>
    <name evidence="2" type="ORF">MM415B00644_0037</name>
    <name evidence="1" type="ORF">TM448A02292_0019</name>
    <name evidence="4" type="ORF">TM448B01220_0008</name>
</gene>
<sequence length="110" mass="12622">METNLLEKTKLTGRNNKGQFVKGFVGNPTGNNQFDFLKDLVDALQNESKRQGFENFSDVIAKRALQYETVLIAVLKKVIPDKIEHSGEIKFTEQEKLERLNRIRGLIPNF</sequence>
<protein>
    <submittedName>
        <fullName evidence="1">Uncharacterized protein</fullName>
    </submittedName>
</protein>
<dbReference type="EMBL" id="MT142527">
    <property type="protein sequence ID" value="QJA84299.1"/>
    <property type="molecule type" value="Genomic_DNA"/>
</dbReference>
<dbReference type="EMBL" id="MT141492">
    <property type="protein sequence ID" value="QJA63212.1"/>
    <property type="molecule type" value="Genomic_DNA"/>
</dbReference>
<reference evidence="1" key="1">
    <citation type="submission" date="2020-03" db="EMBL/GenBank/DDBJ databases">
        <title>The deep terrestrial virosphere.</title>
        <authorList>
            <person name="Holmfeldt K."/>
            <person name="Nilsson E."/>
            <person name="Simone D."/>
            <person name="Lopez-Fernandez M."/>
            <person name="Wu X."/>
            <person name="de Brujin I."/>
            <person name="Lundin D."/>
            <person name="Andersson A."/>
            <person name="Bertilsson S."/>
            <person name="Dopson M."/>
        </authorList>
    </citation>
    <scope>NUCLEOTIDE SEQUENCE</scope>
    <source>
        <strain evidence="3">MM415A00210</strain>
        <strain evidence="2">MM415B00644</strain>
        <strain evidence="1">TM448A02292</strain>
        <strain evidence="4">TM448B01220</strain>
    </source>
</reference>
<evidence type="ECO:0000313" key="2">
    <source>
        <dbReference type="EMBL" id="QJA63212.1"/>
    </source>
</evidence>
<organism evidence="1">
    <name type="scientific">viral metagenome</name>
    <dbReference type="NCBI Taxonomy" id="1070528"/>
    <lineage>
        <taxon>unclassified sequences</taxon>
        <taxon>metagenomes</taxon>
        <taxon>organismal metagenomes</taxon>
    </lineage>
</organism>
<evidence type="ECO:0000313" key="1">
    <source>
        <dbReference type="EMBL" id="QJA51775.1"/>
    </source>
</evidence>
<dbReference type="EMBL" id="MT144719">
    <property type="protein sequence ID" value="QJH98151.1"/>
    <property type="molecule type" value="Genomic_DNA"/>
</dbReference>
<evidence type="ECO:0000313" key="3">
    <source>
        <dbReference type="EMBL" id="QJA84299.1"/>
    </source>
</evidence>
<dbReference type="AlphaFoldDB" id="A0A6H1ZWX7"/>
<evidence type="ECO:0000313" key="4">
    <source>
        <dbReference type="EMBL" id="QJH98151.1"/>
    </source>
</evidence>